<comment type="caution">
    <text evidence="2">The sequence shown here is derived from an EMBL/GenBank/DDBJ whole genome shotgun (WGS) entry which is preliminary data.</text>
</comment>
<keyword evidence="1" id="KW-0472">Membrane</keyword>
<feature type="transmembrane region" description="Helical" evidence="1">
    <location>
        <begin position="20"/>
        <end position="39"/>
    </location>
</feature>
<organism evidence="2 3">
    <name type="scientific">Paenibacillus etheri</name>
    <dbReference type="NCBI Taxonomy" id="1306852"/>
    <lineage>
        <taxon>Bacteria</taxon>
        <taxon>Bacillati</taxon>
        <taxon>Bacillota</taxon>
        <taxon>Bacilli</taxon>
        <taxon>Bacillales</taxon>
        <taxon>Paenibacillaceae</taxon>
        <taxon>Paenibacillus</taxon>
    </lineage>
</organism>
<accession>A0A0W1ATM7</accession>
<keyword evidence="1" id="KW-0812">Transmembrane</keyword>
<keyword evidence="1" id="KW-1133">Transmembrane helix</keyword>
<keyword evidence="3" id="KW-1185">Reference proteome</keyword>
<evidence type="ECO:0000256" key="1">
    <source>
        <dbReference type="SAM" id="Phobius"/>
    </source>
</evidence>
<evidence type="ECO:0000313" key="3">
    <source>
        <dbReference type="Proteomes" id="UP000054709"/>
    </source>
</evidence>
<dbReference type="EMBL" id="LCZJ02000033">
    <property type="protein sequence ID" value="KTD84716.1"/>
    <property type="molecule type" value="Genomic_DNA"/>
</dbReference>
<reference evidence="2 3" key="1">
    <citation type="journal article" date="2015" name="Int. Biodeterior. Biodegradation">
        <title>Physiological and genetic screening methods for the isolation of methyl tert-butyl ether-degrading bacteria for bioremediation purposes.</title>
        <authorList>
            <person name="Guisado I.M."/>
            <person name="Purswani J."/>
            <person name="Gonzalez Lopez J."/>
            <person name="Pozo C."/>
        </authorList>
    </citation>
    <scope>NUCLEOTIDE SEQUENCE [LARGE SCALE GENOMIC DNA]</scope>
    <source>
        <strain evidence="2 3">SH7</strain>
    </source>
</reference>
<gene>
    <name evidence="2" type="ORF">UQ64_24025</name>
</gene>
<name>A0A0W1ATM7_9BACL</name>
<proteinExistence type="predicted"/>
<sequence>MSNLTSDQLIKLMKASDKTLNVAKLMVEMLPILLIYPFLQALFRARHSVGLVKEWRRNETRGSVRCKSSNGVKPEA</sequence>
<protein>
    <submittedName>
        <fullName evidence="2">Uncharacterized protein</fullName>
    </submittedName>
</protein>
<evidence type="ECO:0000313" key="2">
    <source>
        <dbReference type="EMBL" id="KTD84716.1"/>
    </source>
</evidence>
<dbReference type="Proteomes" id="UP000054709">
    <property type="component" value="Unassembled WGS sequence"/>
</dbReference>
<dbReference type="RefSeq" id="WP_060625423.1">
    <property type="nucleotide sequence ID" value="NZ_LCZJ02000033.1"/>
</dbReference>
<dbReference type="AlphaFoldDB" id="A0A0W1ATM7"/>